<accession>A0AAV7NKL8</accession>
<name>A0AAV7NKL8_PLEWA</name>
<dbReference type="SUPFAM" id="SSF56672">
    <property type="entry name" value="DNA/RNA polymerases"/>
    <property type="match status" value="1"/>
</dbReference>
<sequence>MLRRNVPAAEGHMAEKHSGGVLPTAACRPEAKRPSEVSGAPPAGQVASLKFILKKNAKYVQEVPQDYVFGSLEEKIINTPYLILLEVENECVVGMDINNCGLGAVLMQHDEKREWIVLYGSRTI</sequence>
<organism evidence="3 4">
    <name type="scientific">Pleurodeles waltl</name>
    <name type="common">Iberian ribbed newt</name>
    <dbReference type="NCBI Taxonomy" id="8319"/>
    <lineage>
        <taxon>Eukaryota</taxon>
        <taxon>Metazoa</taxon>
        <taxon>Chordata</taxon>
        <taxon>Craniata</taxon>
        <taxon>Vertebrata</taxon>
        <taxon>Euteleostomi</taxon>
        <taxon>Amphibia</taxon>
        <taxon>Batrachia</taxon>
        <taxon>Caudata</taxon>
        <taxon>Salamandroidea</taxon>
        <taxon>Salamandridae</taxon>
        <taxon>Pleurodelinae</taxon>
        <taxon>Pleurodeles</taxon>
    </lineage>
</organism>
<feature type="domain" description="Reverse transcriptase/retrotransposon-derived protein RNase H-like" evidence="2">
    <location>
        <begin position="66"/>
        <end position="123"/>
    </location>
</feature>
<dbReference type="EMBL" id="JANPWB010000012">
    <property type="protein sequence ID" value="KAJ1116081.1"/>
    <property type="molecule type" value="Genomic_DNA"/>
</dbReference>
<dbReference type="AlphaFoldDB" id="A0AAV7NKL8"/>
<evidence type="ECO:0000259" key="2">
    <source>
        <dbReference type="Pfam" id="PF17919"/>
    </source>
</evidence>
<keyword evidence="4" id="KW-1185">Reference proteome</keyword>
<proteinExistence type="predicted"/>
<evidence type="ECO:0000313" key="3">
    <source>
        <dbReference type="EMBL" id="KAJ1116081.1"/>
    </source>
</evidence>
<dbReference type="InterPro" id="IPR041577">
    <property type="entry name" value="RT_RNaseH_2"/>
</dbReference>
<dbReference type="InterPro" id="IPR043502">
    <property type="entry name" value="DNA/RNA_pol_sf"/>
</dbReference>
<evidence type="ECO:0000313" key="4">
    <source>
        <dbReference type="Proteomes" id="UP001066276"/>
    </source>
</evidence>
<comment type="caution">
    <text evidence="3">The sequence shown here is derived from an EMBL/GenBank/DDBJ whole genome shotgun (WGS) entry which is preliminary data.</text>
</comment>
<gene>
    <name evidence="3" type="ORF">NDU88_004300</name>
</gene>
<dbReference type="Proteomes" id="UP001066276">
    <property type="component" value="Chromosome 8"/>
</dbReference>
<feature type="region of interest" description="Disordered" evidence="1">
    <location>
        <begin position="1"/>
        <end position="42"/>
    </location>
</feature>
<protein>
    <recommendedName>
        <fullName evidence="2">Reverse transcriptase/retrotransposon-derived protein RNase H-like domain-containing protein</fullName>
    </recommendedName>
</protein>
<dbReference type="Pfam" id="PF17919">
    <property type="entry name" value="RT_RNaseH_2"/>
    <property type="match status" value="1"/>
</dbReference>
<evidence type="ECO:0000256" key="1">
    <source>
        <dbReference type="SAM" id="MobiDB-lite"/>
    </source>
</evidence>
<reference evidence="3" key="1">
    <citation type="journal article" date="2022" name="bioRxiv">
        <title>Sequencing and chromosome-scale assembly of the giantPleurodeles waltlgenome.</title>
        <authorList>
            <person name="Brown T."/>
            <person name="Elewa A."/>
            <person name="Iarovenko S."/>
            <person name="Subramanian E."/>
            <person name="Araus A.J."/>
            <person name="Petzold A."/>
            <person name="Susuki M."/>
            <person name="Suzuki K.-i.T."/>
            <person name="Hayashi T."/>
            <person name="Toyoda A."/>
            <person name="Oliveira C."/>
            <person name="Osipova E."/>
            <person name="Leigh N.D."/>
            <person name="Simon A."/>
            <person name="Yun M.H."/>
        </authorList>
    </citation>
    <scope>NUCLEOTIDE SEQUENCE</scope>
    <source>
        <strain evidence="3">20211129_DDA</strain>
        <tissue evidence="3">Liver</tissue>
    </source>
</reference>